<evidence type="ECO:0008006" key="3">
    <source>
        <dbReference type="Google" id="ProtNLM"/>
    </source>
</evidence>
<dbReference type="InterPro" id="IPR036271">
    <property type="entry name" value="Tet_transcr_reg_TetR-rel_C_sf"/>
</dbReference>
<organism evidence="1 2">
    <name type="scientific">Corallococcus exercitus</name>
    <dbReference type="NCBI Taxonomy" id="2316736"/>
    <lineage>
        <taxon>Bacteria</taxon>
        <taxon>Pseudomonadati</taxon>
        <taxon>Myxococcota</taxon>
        <taxon>Myxococcia</taxon>
        <taxon>Myxococcales</taxon>
        <taxon>Cystobacterineae</taxon>
        <taxon>Myxococcaceae</taxon>
        <taxon>Corallococcus</taxon>
    </lineage>
</organism>
<dbReference type="SUPFAM" id="SSF48498">
    <property type="entry name" value="Tetracyclin repressor-like, C-terminal domain"/>
    <property type="match status" value="1"/>
</dbReference>
<reference evidence="1 2" key="1">
    <citation type="submission" date="2020-05" db="EMBL/GenBank/DDBJ databases">
        <authorList>
            <person name="Whitworth D."/>
        </authorList>
    </citation>
    <scope>NUCLEOTIDE SEQUENCE [LARGE SCALE GENOMIC DNA]</scope>
    <source>
        <strain evidence="1 2">CA046A</strain>
    </source>
</reference>
<proteinExistence type="predicted"/>
<evidence type="ECO:0000313" key="1">
    <source>
        <dbReference type="EMBL" id="NOK14129.1"/>
    </source>
</evidence>
<protein>
    <recommendedName>
        <fullName evidence="3">Tetracycline repressor TetR C-terminal domain-containing protein</fullName>
    </recommendedName>
</protein>
<evidence type="ECO:0000313" key="2">
    <source>
        <dbReference type="Proteomes" id="UP000528460"/>
    </source>
</evidence>
<dbReference type="Gene3D" id="1.10.357.10">
    <property type="entry name" value="Tetracycline Repressor, domain 2"/>
    <property type="match status" value="1"/>
</dbReference>
<dbReference type="Proteomes" id="UP000528460">
    <property type="component" value="Unassembled WGS sequence"/>
</dbReference>
<dbReference type="AlphaFoldDB" id="A0A7Y4JZU9"/>
<comment type="caution">
    <text evidence="1">The sequence shown here is derived from an EMBL/GenBank/DDBJ whole genome shotgun (WGS) entry which is preliminary data.</text>
</comment>
<name>A0A7Y4JZU9_9BACT</name>
<dbReference type="EMBL" id="JABFJW010000419">
    <property type="protein sequence ID" value="NOK14129.1"/>
    <property type="molecule type" value="Genomic_DNA"/>
</dbReference>
<sequence>MVLLGHVRNTAQFSVTLPRGLGGLTNEEWGAATRALIQERAEDYPRLLAVLSAPPSEGAEDTLTFGIRSVLDGIEAREAQRKAPGRAGRR</sequence>
<dbReference type="RefSeq" id="WP_171421245.1">
    <property type="nucleotide sequence ID" value="NZ_JABFJW010000419.1"/>
</dbReference>
<gene>
    <name evidence="1" type="ORF">HNS30_34315</name>
</gene>
<accession>A0A7Y4JZU9</accession>